<evidence type="ECO:0000256" key="1">
    <source>
        <dbReference type="ARBA" id="ARBA00023125"/>
    </source>
</evidence>
<keyword evidence="1" id="KW-0238">DNA-binding</keyword>
<feature type="compositionally biased region" description="Basic residues" evidence="3">
    <location>
        <begin position="157"/>
        <end position="172"/>
    </location>
</feature>
<evidence type="ECO:0000313" key="4">
    <source>
        <dbReference type="EMBL" id="QES25910.1"/>
    </source>
</evidence>
<dbReference type="RefSeq" id="WP_150165348.1">
    <property type="nucleotide sequence ID" value="NZ_CP029193.1"/>
</dbReference>
<organism evidence="4 5">
    <name type="scientific">Streptomyces venezuelae</name>
    <dbReference type="NCBI Taxonomy" id="54571"/>
    <lineage>
        <taxon>Bacteria</taxon>
        <taxon>Bacillati</taxon>
        <taxon>Actinomycetota</taxon>
        <taxon>Actinomycetes</taxon>
        <taxon>Kitasatosporales</taxon>
        <taxon>Streptomycetaceae</taxon>
        <taxon>Streptomyces</taxon>
    </lineage>
</organism>
<gene>
    <name evidence="4" type="ORF">DEJ47_05060</name>
</gene>
<protein>
    <submittedName>
        <fullName evidence="4">Integrase</fullName>
    </submittedName>
</protein>
<accession>A0A5P2B7P0</accession>
<dbReference type="GO" id="GO:0006310">
    <property type="term" value="P:DNA recombination"/>
    <property type="evidence" value="ECO:0007669"/>
    <property type="project" value="UniProtKB-KW"/>
</dbReference>
<evidence type="ECO:0000256" key="2">
    <source>
        <dbReference type="ARBA" id="ARBA00023172"/>
    </source>
</evidence>
<dbReference type="OrthoDB" id="4529782at2"/>
<reference evidence="4 5" key="1">
    <citation type="submission" date="2018-05" db="EMBL/GenBank/DDBJ databases">
        <title>Streptomyces venezuelae.</title>
        <authorList>
            <person name="Kim W."/>
            <person name="Lee N."/>
            <person name="Cho B.-K."/>
        </authorList>
    </citation>
    <scope>NUCLEOTIDE SEQUENCE [LARGE SCALE GENOMIC DNA]</scope>
    <source>
        <strain evidence="4 5">ATCC 14583</strain>
    </source>
</reference>
<evidence type="ECO:0000313" key="5">
    <source>
        <dbReference type="Proteomes" id="UP000323046"/>
    </source>
</evidence>
<dbReference type="EMBL" id="CP029193">
    <property type="protein sequence ID" value="QES25910.1"/>
    <property type="molecule type" value="Genomic_DNA"/>
</dbReference>
<dbReference type="Gene3D" id="1.10.150.130">
    <property type="match status" value="1"/>
</dbReference>
<proteinExistence type="predicted"/>
<dbReference type="SUPFAM" id="SSF56349">
    <property type="entry name" value="DNA breaking-rejoining enzymes"/>
    <property type="match status" value="2"/>
</dbReference>
<dbReference type="InterPro" id="IPR013762">
    <property type="entry name" value="Integrase-like_cat_sf"/>
</dbReference>
<keyword evidence="2" id="KW-0233">DNA recombination</keyword>
<dbReference type="InterPro" id="IPR011010">
    <property type="entry name" value="DNA_brk_join_enz"/>
</dbReference>
<dbReference type="InterPro" id="IPR010998">
    <property type="entry name" value="Integrase_recombinase_N"/>
</dbReference>
<keyword evidence="5" id="KW-1185">Reference proteome</keyword>
<feature type="region of interest" description="Disordered" evidence="3">
    <location>
        <begin position="151"/>
        <end position="173"/>
    </location>
</feature>
<dbReference type="Gene3D" id="1.10.443.10">
    <property type="entry name" value="Intergrase catalytic core"/>
    <property type="match status" value="1"/>
</dbReference>
<sequence length="462" mass="53066">MAYVEWRGNTCRVVWNTGAKDDRGKWIYDQQGGFTDEAVAKNYGLDREADIRNDRYVSKRDGSLLMRDYCRTWPDTLDVGHLRDKAIRSMLRLYIVPRWGDTAVGDIKPSAYRAWKIQLKAKPNVGDKYGEEILTVFSMLMDDAVDDGLRAASPVPKGKRARRGKYKKKPRERKREMRIADVHQLACNALTFWGLDGFVFVWTMACTGMRPAELYALRRVYTHPAWPASDPLDDPDEHDRAERHAEDLERYGPGLMPAVRVQWQHQRKDGALQTFPPKYESRRALVLPPFLTSLLGLLLASHDGEYVFRSVTGGLLANANFTYYYWRPIADGRDASADFERTRLGQRQTVASRRPLPEIPATSYAGKRLYLLRHGHKEWIDEDGHSRIATESRMGHEVAGVEGLYANVTTAMEQAIMDSLQERFERFLREEKPELPDGSPISLPLTLVEWWNRQVTAVQHPE</sequence>
<dbReference type="AlphaFoldDB" id="A0A5P2B7P0"/>
<evidence type="ECO:0000256" key="3">
    <source>
        <dbReference type="SAM" id="MobiDB-lite"/>
    </source>
</evidence>
<dbReference type="Proteomes" id="UP000323046">
    <property type="component" value="Chromosome"/>
</dbReference>
<dbReference type="GO" id="GO:0003677">
    <property type="term" value="F:DNA binding"/>
    <property type="evidence" value="ECO:0007669"/>
    <property type="project" value="UniProtKB-KW"/>
</dbReference>
<dbReference type="GO" id="GO:0015074">
    <property type="term" value="P:DNA integration"/>
    <property type="evidence" value="ECO:0007669"/>
    <property type="project" value="InterPro"/>
</dbReference>
<name>A0A5P2B7P0_STRVZ</name>